<dbReference type="EMBL" id="CAJNRG010013408">
    <property type="protein sequence ID" value="CAF2147937.1"/>
    <property type="molecule type" value="Genomic_DNA"/>
</dbReference>
<sequence length="186" mass="21535">MEYTTLQILRAIKLCCTGAKFEFKGKYYLQIFGMQMGSGLSSILANLFMEFFETNMAHPVIDRFLLWKRYVDDAYAIIPRDANTEDLARELSSIIPSINFTFEEEVTNTLPFLDVLVINDGDRLKFKIYRKETNNHLIINKYSMHTNEAKNAALTAMYLRALKIVSPEFLDAEFKIIEEIGTKTDF</sequence>
<dbReference type="AlphaFoldDB" id="A0A816XKY4"/>
<proteinExistence type="predicted"/>
<dbReference type="InterPro" id="IPR043502">
    <property type="entry name" value="DNA/RNA_pol_sf"/>
</dbReference>
<evidence type="ECO:0000259" key="1">
    <source>
        <dbReference type="PROSITE" id="PS50878"/>
    </source>
</evidence>
<evidence type="ECO:0000313" key="3">
    <source>
        <dbReference type="Proteomes" id="UP000663887"/>
    </source>
</evidence>
<name>A0A816XKY4_9BILA</name>
<dbReference type="PANTHER" id="PTHR21301">
    <property type="entry name" value="REVERSE TRANSCRIPTASE"/>
    <property type="match status" value="1"/>
</dbReference>
<dbReference type="Proteomes" id="UP000663887">
    <property type="component" value="Unassembled WGS sequence"/>
</dbReference>
<feature type="domain" description="Reverse transcriptase" evidence="1">
    <location>
        <begin position="1"/>
        <end position="124"/>
    </location>
</feature>
<protein>
    <recommendedName>
        <fullName evidence="1">Reverse transcriptase domain-containing protein</fullName>
    </recommendedName>
</protein>
<dbReference type="SUPFAM" id="SSF56672">
    <property type="entry name" value="DNA/RNA polymerases"/>
    <property type="match status" value="1"/>
</dbReference>
<dbReference type="PROSITE" id="PS50878">
    <property type="entry name" value="RT_POL"/>
    <property type="match status" value="1"/>
</dbReference>
<dbReference type="PANTHER" id="PTHR21301:SF10">
    <property type="entry name" value="REVERSE TRANSCRIPTASE DOMAIN-CONTAINING PROTEIN"/>
    <property type="match status" value="1"/>
</dbReference>
<organism evidence="2 3">
    <name type="scientific">Rotaria magnacalcarata</name>
    <dbReference type="NCBI Taxonomy" id="392030"/>
    <lineage>
        <taxon>Eukaryota</taxon>
        <taxon>Metazoa</taxon>
        <taxon>Spiralia</taxon>
        <taxon>Gnathifera</taxon>
        <taxon>Rotifera</taxon>
        <taxon>Eurotatoria</taxon>
        <taxon>Bdelloidea</taxon>
        <taxon>Philodinida</taxon>
        <taxon>Philodinidae</taxon>
        <taxon>Rotaria</taxon>
    </lineage>
</organism>
<gene>
    <name evidence="2" type="ORF">XDN619_LOCUS28087</name>
</gene>
<reference evidence="2" key="1">
    <citation type="submission" date="2021-02" db="EMBL/GenBank/DDBJ databases">
        <authorList>
            <person name="Nowell W R."/>
        </authorList>
    </citation>
    <scope>NUCLEOTIDE SEQUENCE</scope>
</reference>
<accession>A0A816XKY4</accession>
<dbReference type="InterPro" id="IPR000477">
    <property type="entry name" value="RT_dom"/>
</dbReference>
<comment type="caution">
    <text evidence="2">The sequence shown here is derived from an EMBL/GenBank/DDBJ whole genome shotgun (WGS) entry which is preliminary data.</text>
</comment>
<evidence type="ECO:0000313" key="2">
    <source>
        <dbReference type="EMBL" id="CAF2147937.1"/>
    </source>
</evidence>